<evidence type="ECO:0000313" key="3">
    <source>
        <dbReference type="EMBL" id="CAJ0582965.1"/>
    </source>
</evidence>
<feature type="non-terminal residue" evidence="3">
    <location>
        <position position="1"/>
    </location>
</feature>
<accession>A0AA36G8A4</accession>
<dbReference type="SMART" id="SM00355">
    <property type="entry name" value="ZnF_C2H2"/>
    <property type="match status" value="2"/>
</dbReference>
<feature type="compositionally biased region" description="Polar residues" evidence="1">
    <location>
        <begin position="546"/>
        <end position="559"/>
    </location>
</feature>
<protein>
    <recommendedName>
        <fullName evidence="2">C2H2-type domain-containing protein</fullName>
    </recommendedName>
</protein>
<organism evidence="3 4">
    <name type="scientific">Mesorhabditis spiculigera</name>
    <dbReference type="NCBI Taxonomy" id="96644"/>
    <lineage>
        <taxon>Eukaryota</taxon>
        <taxon>Metazoa</taxon>
        <taxon>Ecdysozoa</taxon>
        <taxon>Nematoda</taxon>
        <taxon>Chromadorea</taxon>
        <taxon>Rhabditida</taxon>
        <taxon>Rhabditina</taxon>
        <taxon>Rhabditomorpha</taxon>
        <taxon>Rhabditoidea</taxon>
        <taxon>Rhabditidae</taxon>
        <taxon>Mesorhabditinae</taxon>
        <taxon>Mesorhabditis</taxon>
    </lineage>
</organism>
<name>A0AA36G8A4_9BILA</name>
<dbReference type="AlphaFoldDB" id="A0AA36G8A4"/>
<feature type="region of interest" description="Disordered" evidence="1">
    <location>
        <begin position="614"/>
        <end position="637"/>
    </location>
</feature>
<feature type="domain" description="C2H2-type" evidence="2">
    <location>
        <begin position="46"/>
        <end position="69"/>
    </location>
</feature>
<feature type="compositionally biased region" description="Basic residues" evidence="1">
    <location>
        <begin position="489"/>
        <end position="498"/>
    </location>
</feature>
<sequence>MDYHDAARARSVLGLHEDCAAEPEFADMEVLAYHVTAAHPLAHDMFQCLVCGNVKDDYKELKKHVEETHSDLLWRHKQQRMRISKFKKRPEGKEDAYEAFCGNVRRHSSKFVIPDELRYGKFASGDEEDHRQRKMMDMFEYHATLPKPIPVVQAMNSGEQNVHTWNIEREIPEENYDENQKALEAAFSWLAKMEEDLKNAPAAPKDVEPTPTLGEPTMRRIPPPRNFRRIPEKAEVMSEICLSWMAHQFSKKNCKPIALSLLQAILIRNGAKSTIWRTFSGPPPLGEPHIVVDEHEFPTSSGNLSVRPFNCQLTPRASNKRTPQKRKKLKNFLRSPFDKKKTDPETDEIVIASIMKKMLFKIEKKERNRHSNTRLDYDDLVVATHAKVSPENSRSTPLRTRKAKFLKVKRVRCVLGQGPTALLRLSMQEPRIREEVMLVPSDARKIKREPVDDESTTRDDIDVLNQDANAASKDDVEVAQDASHNLKPSPKRQPAHRGGRRRRLLFMLLVKMVPSPTILLRIQLLCLVAHEPEAPRLDEQLPKWSNGDSDYESPSTSQGPVVMKKAKKSATPLSQVKKVREIIPPKDSPKEHSPELNMVVPDVGASVTVENGEDYHRESPAPVQSQSESKKDEPTEVVTIDDDCDSNYSRGTWANRKGFVMVEFNESPVPRQRKQLLQGIKDDNEVKLLGLKQKTPGAGPSTWVKKEIPETKDKSRVAVCLTPYQRTQLFSHMDPADPSQPAGPGRCRHCNFEFPRARVGRRHIIGHIRAVRVRCTLWKAGSFFISEMRNHILFRHCQMSHLLPPDFITEESSPADMLIVDDYIEFVHPSKNGHVCFTTGKIISMSSMKPYYPGSTNRG</sequence>
<evidence type="ECO:0000313" key="4">
    <source>
        <dbReference type="Proteomes" id="UP001177023"/>
    </source>
</evidence>
<evidence type="ECO:0000259" key="2">
    <source>
        <dbReference type="SMART" id="SM00355"/>
    </source>
</evidence>
<feature type="domain" description="C2H2-type" evidence="2">
    <location>
        <begin position="745"/>
        <end position="767"/>
    </location>
</feature>
<feature type="region of interest" description="Disordered" evidence="1">
    <location>
        <begin position="539"/>
        <end position="574"/>
    </location>
</feature>
<comment type="caution">
    <text evidence="3">The sequence shown here is derived from an EMBL/GenBank/DDBJ whole genome shotgun (WGS) entry which is preliminary data.</text>
</comment>
<proteinExistence type="predicted"/>
<feature type="region of interest" description="Disordered" evidence="1">
    <location>
        <begin position="201"/>
        <end position="225"/>
    </location>
</feature>
<dbReference type="Proteomes" id="UP001177023">
    <property type="component" value="Unassembled WGS sequence"/>
</dbReference>
<dbReference type="EMBL" id="CATQJA010002665">
    <property type="protein sequence ID" value="CAJ0582965.1"/>
    <property type="molecule type" value="Genomic_DNA"/>
</dbReference>
<keyword evidence="4" id="KW-1185">Reference proteome</keyword>
<gene>
    <name evidence="3" type="ORF">MSPICULIGERA_LOCUS21089</name>
</gene>
<dbReference type="InterPro" id="IPR013087">
    <property type="entry name" value="Znf_C2H2_type"/>
</dbReference>
<reference evidence="3" key="1">
    <citation type="submission" date="2023-06" db="EMBL/GenBank/DDBJ databases">
        <authorList>
            <person name="Delattre M."/>
        </authorList>
    </citation>
    <scope>NUCLEOTIDE SEQUENCE</scope>
    <source>
        <strain evidence="3">AF72</strain>
    </source>
</reference>
<evidence type="ECO:0000256" key="1">
    <source>
        <dbReference type="SAM" id="MobiDB-lite"/>
    </source>
</evidence>
<feature type="region of interest" description="Disordered" evidence="1">
    <location>
        <begin position="468"/>
        <end position="498"/>
    </location>
</feature>